<accession>A0AAN9G4U3</accession>
<feature type="region of interest" description="Disordered" evidence="2">
    <location>
        <begin position="792"/>
        <end position="812"/>
    </location>
</feature>
<sequence>MATMSQKSGSSGGDSSRDVASSGGEKEYLAQAKSEQHRLSTQRSLNTDTMEMSEDSFNMGDTSVTEYHQDPKLVNIHQFFPALEHNFVRAVSGRLGEERQALRAIAEEDRHSTTTTVDGSVWSRVETESQGTRPNQPGEGQTTSSTDRPLKTSEGTSEETRTFGGDAGSGGWREGMSTAETDSTQQWQGAGGVDSLSGDAQFVRVFFVPKGQDKGGSIFSTTVDEDTIEAAKQRNQNIFTTDDWSEVKTNTVSLSDIVDAKAYEHFQKALHLQTEGRWVDVITSLSKAINLKGDEAVFYRQRGEAFVQLCDFQSAILNYKKACLLASNDVSAYQRLTFLFYFHGQCLFDQRLYPEALEAFSRAAEMDPDNVGYHIRSISCLAALQRHGECLALVNKRLEVDHDNPDLYVMRARLHEMFRNTTLCYYDVKDALGLQPDHPEAVQMMMSLERKAAESKLQAMQLNIVGKHREALQKISIAIETNPSVAEYHVLRGALHRKLNDFNAAIDDFLLALDKCDHNEESPVYSSAQRQLLLTYNDFSVECFTKGFYDEAVILLNKAIKGEKNEKGLYINRGDCFFKQGELNFALQDYLQALELDGSDTAVGARISVIHNEFGVNLYQEKNYVDAEAKFSLALQYNPHVGQYYISRSRARYMLEDMAGARHDLLLGLLLDPTNEDILSILARLFPGRSVADVINSPAADASRAVLYNMGPASALSMPLQFSLPGPMAAGQQGPQLMDTETGGAVWNPTGGIPPLALCMEENEFNKVMVQEKRKVEVDVKDALINRRSLRHQGARIQPLPPAGPAPRFESQLRGRYPVTSPAVRRKKGAYNWRTFSLGIGLQDS</sequence>
<evidence type="ECO:0000256" key="1">
    <source>
        <dbReference type="PROSITE-ProRule" id="PRU00339"/>
    </source>
</evidence>
<gene>
    <name evidence="3" type="ORF">V1264_006403</name>
</gene>
<evidence type="ECO:0008006" key="5">
    <source>
        <dbReference type="Google" id="ProtNLM"/>
    </source>
</evidence>
<dbReference type="Proteomes" id="UP001374579">
    <property type="component" value="Unassembled WGS sequence"/>
</dbReference>
<dbReference type="EMBL" id="JBAMIC010000018">
    <property type="protein sequence ID" value="KAK7094922.1"/>
    <property type="molecule type" value="Genomic_DNA"/>
</dbReference>
<feature type="compositionally biased region" description="Polar residues" evidence="2">
    <location>
        <begin position="39"/>
        <end position="48"/>
    </location>
</feature>
<feature type="compositionally biased region" description="Polar residues" evidence="2">
    <location>
        <begin position="128"/>
        <end position="147"/>
    </location>
</feature>
<dbReference type="AlphaFoldDB" id="A0AAN9G4U3"/>
<comment type="caution">
    <text evidence="3">The sequence shown here is derived from an EMBL/GenBank/DDBJ whole genome shotgun (WGS) entry which is preliminary data.</text>
</comment>
<feature type="region of interest" description="Disordered" evidence="2">
    <location>
        <begin position="105"/>
        <end position="193"/>
    </location>
</feature>
<name>A0AAN9G4U3_9CAEN</name>
<feature type="compositionally biased region" description="Basic and acidic residues" evidence="2">
    <location>
        <begin position="24"/>
        <end position="38"/>
    </location>
</feature>
<dbReference type="SMART" id="SM00028">
    <property type="entry name" value="TPR"/>
    <property type="match status" value="9"/>
</dbReference>
<evidence type="ECO:0000313" key="4">
    <source>
        <dbReference type="Proteomes" id="UP001374579"/>
    </source>
</evidence>
<feature type="repeat" description="TPR" evidence="1">
    <location>
        <begin position="567"/>
        <end position="600"/>
    </location>
</feature>
<dbReference type="PANTHER" id="PTHR45153">
    <property type="entry name" value="TETRATRICOPEPTIDE REPEAT PROTEIN 16"/>
    <property type="match status" value="1"/>
</dbReference>
<proteinExistence type="predicted"/>
<dbReference type="PANTHER" id="PTHR45153:SF1">
    <property type="entry name" value="TETRATRICOPEPTIDE REPEAT PROTEIN 16"/>
    <property type="match status" value="1"/>
</dbReference>
<dbReference type="SUPFAM" id="SSF48452">
    <property type="entry name" value="TPR-like"/>
    <property type="match status" value="2"/>
</dbReference>
<keyword evidence="4" id="KW-1185">Reference proteome</keyword>
<dbReference type="InterPro" id="IPR019734">
    <property type="entry name" value="TPR_rpt"/>
</dbReference>
<evidence type="ECO:0000313" key="3">
    <source>
        <dbReference type="EMBL" id="KAK7094922.1"/>
    </source>
</evidence>
<dbReference type="PROSITE" id="PS50005">
    <property type="entry name" value="TPR"/>
    <property type="match status" value="2"/>
</dbReference>
<feature type="compositionally biased region" description="Polar residues" evidence="2">
    <location>
        <begin position="178"/>
        <end position="188"/>
    </location>
</feature>
<feature type="region of interest" description="Disordered" evidence="2">
    <location>
        <begin position="1"/>
        <end position="48"/>
    </location>
</feature>
<evidence type="ECO:0000256" key="2">
    <source>
        <dbReference type="SAM" id="MobiDB-lite"/>
    </source>
</evidence>
<feature type="repeat" description="TPR" evidence="1">
    <location>
        <begin position="337"/>
        <end position="370"/>
    </location>
</feature>
<protein>
    <recommendedName>
        <fullName evidence="5">Tetratricopeptide repeat protein 16</fullName>
    </recommendedName>
</protein>
<dbReference type="Pfam" id="PF13432">
    <property type="entry name" value="TPR_16"/>
    <property type="match status" value="2"/>
</dbReference>
<dbReference type="InterPro" id="IPR011990">
    <property type="entry name" value="TPR-like_helical_dom_sf"/>
</dbReference>
<keyword evidence="1" id="KW-0802">TPR repeat</keyword>
<reference evidence="3 4" key="1">
    <citation type="submission" date="2024-02" db="EMBL/GenBank/DDBJ databases">
        <title>Chromosome-scale genome assembly of the rough periwinkle Littorina saxatilis.</title>
        <authorList>
            <person name="De Jode A."/>
            <person name="Faria R."/>
            <person name="Formenti G."/>
            <person name="Sims Y."/>
            <person name="Smith T.P."/>
            <person name="Tracey A."/>
            <person name="Wood J.M.D."/>
            <person name="Zagrodzka Z.B."/>
            <person name="Johannesson K."/>
            <person name="Butlin R.K."/>
            <person name="Leder E.H."/>
        </authorList>
    </citation>
    <scope>NUCLEOTIDE SEQUENCE [LARGE SCALE GENOMIC DNA]</scope>
    <source>
        <strain evidence="3">Snail1</strain>
        <tissue evidence="3">Muscle</tissue>
    </source>
</reference>
<dbReference type="Gene3D" id="1.25.40.10">
    <property type="entry name" value="Tetratricopeptide repeat domain"/>
    <property type="match status" value="5"/>
</dbReference>
<organism evidence="3 4">
    <name type="scientific">Littorina saxatilis</name>
    <dbReference type="NCBI Taxonomy" id="31220"/>
    <lineage>
        <taxon>Eukaryota</taxon>
        <taxon>Metazoa</taxon>
        <taxon>Spiralia</taxon>
        <taxon>Lophotrochozoa</taxon>
        <taxon>Mollusca</taxon>
        <taxon>Gastropoda</taxon>
        <taxon>Caenogastropoda</taxon>
        <taxon>Littorinimorpha</taxon>
        <taxon>Littorinoidea</taxon>
        <taxon>Littorinidae</taxon>
        <taxon>Littorina</taxon>
    </lineage>
</organism>
<dbReference type="Pfam" id="PF00515">
    <property type="entry name" value="TPR_1"/>
    <property type="match status" value="1"/>
</dbReference>